<dbReference type="InterPro" id="IPR015300">
    <property type="entry name" value="DNA-bd_pseudobarrel_sf"/>
</dbReference>
<proteinExistence type="predicted"/>
<evidence type="ECO:0000256" key="2">
    <source>
        <dbReference type="ARBA" id="ARBA00023015"/>
    </source>
</evidence>
<dbReference type="RefSeq" id="XP_015069001.2">
    <property type="nucleotide sequence ID" value="XM_015213515.2"/>
</dbReference>
<evidence type="ECO:0000313" key="8">
    <source>
        <dbReference type="RefSeq" id="XP_015069001.2"/>
    </source>
</evidence>
<evidence type="ECO:0000256" key="5">
    <source>
        <dbReference type="ARBA" id="ARBA00023242"/>
    </source>
</evidence>
<feature type="compositionally biased region" description="Basic and acidic residues" evidence="6">
    <location>
        <begin position="71"/>
        <end position="80"/>
    </location>
</feature>
<gene>
    <name evidence="8" type="primary">LOC107013653</name>
</gene>
<keyword evidence="4" id="KW-0804">Transcription</keyword>
<protein>
    <submittedName>
        <fullName evidence="8">B3 domain-containing protein At2g27410</fullName>
    </submittedName>
</protein>
<evidence type="ECO:0000313" key="7">
    <source>
        <dbReference type="Proteomes" id="UP000694930"/>
    </source>
</evidence>
<dbReference type="Pfam" id="PF03754">
    <property type="entry name" value="At2g31720-like"/>
    <property type="match status" value="1"/>
</dbReference>
<dbReference type="InterPro" id="IPR005508">
    <property type="entry name" value="At2g31720-like"/>
</dbReference>
<reference evidence="7" key="1">
    <citation type="journal article" date="2014" name="Nat. Genet.">
        <title>The genome of the stress-tolerant wild tomato species Solanum pennellii.</title>
        <authorList>
            <person name="Bolger A."/>
            <person name="Scossa F."/>
            <person name="Bolger M.E."/>
            <person name="Lanz C."/>
            <person name="Maumus F."/>
            <person name="Tohge T."/>
            <person name="Quesneville H."/>
            <person name="Alseekh S."/>
            <person name="Sorensen I."/>
            <person name="Lichtenstein G."/>
            <person name="Fich E.A."/>
            <person name="Conte M."/>
            <person name="Keller H."/>
            <person name="Schneeberger K."/>
            <person name="Schwacke R."/>
            <person name="Ofner I."/>
            <person name="Vrebalov J."/>
            <person name="Xu Y."/>
            <person name="Osorio S."/>
            <person name="Aflitos S.A."/>
            <person name="Schijlen E."/>
            <person name="Jimenez-Gomez J.M."/>
            <person name="Ryngajllo M."/>
            <person name="Kimura S."/>
            <person name="Kumar R."/>
            <person name="Koenig D."/>
            <person name="Headland L.R."/>
            <person name="Maloof J.N."/>
            <person name="Sinha N."/>
            <person name="van Ham R.C."/>
            <person name="Lankhorst R.K."/>
            <person name="Mao L."/>
            <person name="Vogel A."/>
            <person name="Arsova B."/>
            <person name="Panstruga R."/>
            <person name="Fei Z."/>
            <person name="Rose J.K."/>
            <person name="Zamir D."/>
            <person name="Carrari F."/>
            <person name="Giovannoni J.J."/>
            <person name="Weigel D."/>
            <person name="Usadel B."/>
            <person name="Fernie A.R."/>
        </authorList>
    </citation>
    <scope>NUCLEOTIDE SEQUENCE [LARGE SCALE GENOMIC DNA]</scope>
    <source>
        <strain evidence="7">cv. LA0716</strain>
    </source>
</reference>
<accession>A0ABM1GC26</accession>
<keyword evidence="3" id="KW-0238">DNA-binding</keyword>
<dbReference type="Gene3D" id="2.40.330.10">
    <property type="entry name" value="DNA-binding pseudobarrel domain"/>
    <property type="match status" value="1"/>
</dbReference>
<evidence type="ECO:0000256" key="3">
    <source>
        <dbReference type="ARBA" id="ARBA00023125"/>
    </source>
</evidence>
<feature type="region of interest" description="Disordered" evidence="6">
    <location>
        <begin position="64"/>
        <end position="91"/>
    </location>
</feature>
<keyword evidence="7" id="KW-1185">Reference proteome</keyword>
<dbReference type="PANTHER" id="PTHR31541:SF49">
    <property type="entry name" value="TF-B3 DOMAIN-CONTAINING PROTEIN"/>
    <property type="match status" value="1"/>
</dbReference>
<dbReference type="PANTHER" id="PTHR31541">
    <property type="entry name" value="B3 DOMAIN PLANT PROTEIN-RELATED"/>
    <property type="match status" value="1"/>
</dbReference>
<keyword evidence="5" id="KW-0539">Nucleus</keyword>
<reference evidence="8" key="2">
    <citation type="submission" date="2025-08" db="UniProtKB">
        <authorList>
            <consortium name="RefSeq"/>
        </authorList>
    </citation>
    <scope>IDENTIFICATION</scope>
</reference>
<dbReference type="SUPFAM" id="SSF101936">
    <property type="entry name" value="DNA-binding pseudobarrel domain"/>
    <property type="match status" value="1"/>
</dbReference>
<organism evidence="7 8">
    <name type="scientific">Solanum pennellii</name>
    <name type="common">Tomato</name>
    <name type="synonym">Lycopersicon pennellii</name>
    <dbReference type="NCBI Taxonomy" id="28526"/>
    <lineage>
        <taxon>Eukaryota</taxon>
        <taxon>Viridiplantae</taxon>
        <taxon>Streptophyta</taxon>
        <taxon>Embryophyta</taxon>
        <taxon>Tracheophyta</taxon>
        <taxon>Spermatophyta</taxon>
        <taxon>Magnoliopsida</taxon>
        <taxon>eudicotyledons</taxon>
        <taxon>Gunneridae</taxon>
        <taxon>Pentapetalae</taxon>
        <taxon>asterids</taxon>
        <taxon>lamiids</taxon>
        <taxon>Solanales</taxon>
        <taxon>Solanaceae</taxon>
        <taxon>Solanoideae</taxon>
        <taxon>Solaneae</taxon>
        <taxon>Solanum</taxon>
        <taxon>Solanum subgen. Lycopersicon</taxon>
    </lineage>
</organism>
<dbReference type="Proteomes" id="UP000694930">
    <property type="component" value="Chromosome 3"/>
</dbReference>
<evidence type="ECO:0000256" key="1">
    <source>
        <dbReference type="ARBA" id="ARBA00004123"/>
    </source>
</evidence>
<name>A0ABM1GC26_SOLPN</name>
<feature type="compositionally biased region" description="Basic residues" evidence="6">
    <location>
        <begin position="81"/>
        <end position="91"/>
    </location>
</feature>
<evidence type="ECO:0000256" key="6">
    <source>
        <dbReference type="SAM" id="MobiDB-lite"/>
    </source>
</evidence>
<sequence>MNISMEDIPIDPNWTRLDILAVVCERVLEEEEIVKETAMHEAESQEKLMRVENPDRPIDDQVKTRIKTRKRDYDPEDKRRSIGKKRKKSKTGKILPMPQIVQDRINQLEKGVKEVKFIIEKEIYKTDANEHQNRLSIPTTQVVEKFLTDEEEEYLCMPSNGNRNNFKKVRVIDPSLDIYELELRRWEMKASAIYALNGKWTKMRVRNKIKKGNRIQIWAVRMDDDELIIVIMKLSPDEENEGDQLTINEEDDDNEVTIQKVNSEEQNDTDSIENLAH</sequence>
<keyword evidence="2" id="KW-0805">Transcription regulation</keyword>
<dbReference type="GeneID" id="107013653"/>
<evidence type="ECO:0000256" key="4">
    <source>
        <dbReference type="ARBA" id="ARBA00023163"/>
    </source>
</evidence>
<comment type="subcellular location">
    <subcellularLocation>
        <location evidence="1">Nucleus</location>
    </subcellularLocation>
</comment>